<keyword evidence="1" id="KW-0732">Signal</keyword>
<dbReference type="PANTHER" id="PTHR32015">
    <property type="entry name" value="FASTING INDUCED LIPASE"/>
    <property type="match status" value="1"/>
</dbReference>
<protein>
    <submittedName>
        <fullName evidence="2">Lipase A</fullName>
        <ecNumber evidence="2">3.1.1.3</ecNumber>
    </submittedName>
</protein>
<reference evidence="2 3" key="1">
    <citation type="submission" date="2018-12" db="EMBL/GenBank/DDBJ databases">
        <authorList>
            <consortium name="Pathogen Informatics"/>
        </authorList>
    </citation>
    <scope>NUCLEOTIDE SEQUENCE [LARGE SCALE GENOMIC DNA]</scope>
    <source>
        <strain evidence="2 3">NCTC10741</strain>
    </source>
</reference>
<dbReference type="Gene3D" id="3.40.50.1820">
    <property type="entry name" value="alpha/beta hydrolase"/>
    <property type="match status" value="1"/>
</dbReference>
<dbReference type="Pfam" id="PF01674">
    <property type="entry name" value="Lipase_2"/>
    <property type="match status" value="1"/>
</dbReference>
<feature type="signal peptide" evidence="1">
    <location>
        <begin position="1"/>
        <end position="29"/>
    </location>
</feature>
<evidence type="ECO:0000313" key="2">
    <source>
        <dbReference type="EMBL" id="VDR39692.1"/>
    </source>
</evidence>
<dbReference type="EC" id="3.1.1.3" evidence="2"/>
<name>A0A3P8LFH3_TSUPA</name>
<sequence length="317" mass="33464">MGMNLRSVWRRAVVAAAGLALLAAAPSTAAPLPENFTFFGGIPSELTNPNGSLPGTNDYSCRPTARHPNPVVLVHGTGGGSQTNWGAYAPLLKNNGYCVFSFTYGALPGAPWPVNQIGGTRPLATSAQQLRSMVERVLTATGAKKVDLIGHSQGTLMPSYFVKNLGGAGKVGKYVSLAPLWRGTGGDLGKAVSVFVRGLNAPDPYFPVFESIGDMLPGSRFLDTIWTGGTPYSRGVEYTNISTRFDELVLPYTSGQVDGPPGTKVTNIVVQDTCAQDLSDHLAIAGSRRAAYFVLNALDPQHPRPVPCYVVPPFTGA</sequence>
<keyword evidence="2" id="KW-0378">Hydrolase</keyword>
<accession>A0A3P8LFH3</accession>
<dbReference type="InterPro" id="IPR002918">
    <property type="entry name" value="Lipase_EstA/Esterase_EstB"/>
</dbReference>
<dbReference type="EMBL" id="LR131273">
    <property type="protein sequence ID" value="VDR39692.1"/>
    <property type="molecule type" value="Genomic_DNA"/>
</dbReference>
<evidence type="ECO:0000256" key="1">
    <source>
        <dbReference type="SAM" id="SignalP"/>
    </source>
</evidence>
<dbReference type="GO" id="GO:0004806">
    <property type="term" value="F:triacylglycerol lipase activity"/>
    <property type="evidence" value="ECO:0007669"/>
    <property type="project" value="UniProtKB-EC"/>
</dbReference>
<dbReference type="GO" id="GO:0016042">
    <property type="term" value="P:lipid catabolic process"/>
    <property type="evidence" value="ECO:0007669"/>
    <property type="project" value="InterPro"/>
</dbReference>
<organism evidence="2 3">
    <name type="scientific">Tsukamurella paurometabola</name>
    <name type="common">Corynebacterium paurometabolum</name>
    <dbReference type="NCBI Taxonomy" id="2061"/>
    <lineage>
        <taxon>Bacteria</taxon>
        <taxon>Bacillati</taxon>
        <taxon>Actinomycetota</taxon>
        <taxon>Actinomycetes</taxon>
        <taxon>Mycobacteriales</taxon>
        <taxon>Tsukamurellaceae</taxon>
        <taxon>Tsukamurella</taxon>
    </lineage>
</organism>
<dbReference type="SUPFAM" id="SSF53474">
    <property type="entry name" value="alpha/beta-Hydrolases"/>
    <property type="match status" value="1"/>
</dbReference>
<gene>
    <name evidence="2" type="primary">estA</name>
    <name evidence="2" type="ORF">NCTC10741_02837</name>
</gene>
<proteinExistence type="predicted"/>
<dbReference type="InterPro" id="IPR029058">
    <property type="entry name" value="AB_hydrolase_fold"/>
</dbReference>
<evidence type="ECO:0000313" key="3">
    <source>
        <dbReference type="Proteomes" id="UP000271626"/>
    </source>
</evidence>
<dbReference type="PANTHER" id="PTHR32015:SF1">
    <property type="entry name" value="LIPASE"/>
    <property type="match status" value="1"/>
</dbReference>
<dbReference type="Proteomes" id="UP000271626">
    <property type="component" value="Chromosome"/>
</dbReference>
<dbReference type="AlphaFoldDB" id="A0A3P8LFH3"/>
<feature type="chain" id="PRO_5018289151" evidence="1">
    <location>
        <begin position="30"/>
        <end position="317"/>
    </location>
</feature>